<proteinExistence type="inferred from homology"/>
<organism evidence="5 6">
    <name type="scientific">Cloacibacillus porcorum</name>
    <dbReference type="NCBI Taxonomy" id="1197717"/>
    <lineage>
        <taxon>Bacteria</taxon>
        <taxon>Thermotogati</taxon>
        <taxon>Synergistota</taxon>
        <taxon>Synergistia</taxon>
        <taxon>Synergistales</taxon>
        <taxon>Synergistaceae</taxon>
        <taxon>Cloacibacillus</taxon>
    </lineage>
</organism>
<dbReference type="RefSeq" id="WP_066747949.1">
    <property type="nucleotide sequence ID" value="NZ_CP016757.1"/>
</dbReference>
<evidence type="ECO:0000313" key="6">
    <source>
        <dbReference type="Proteomes" id="UP000093044"/>
    </source>
</evidence>
<keyword evidence="2" id="KW-0378">Hydrolase</keyword>
<feature type="domain" description="Choloylglycine hydrolase/NAAA C-terminal" evidence="4">
    <location>
        <begin position="36"/>
        <end position="217"/>
    </location>
</feature>
<evidence type="ECO:0000256" key="1">
    <source>
        <dbReference type="ARBA" id="ARBA00006625"/>
    </source>
</evidence>
<gene>
    <name evidence="5" type="ORF">BED41_14580</name>
</gene>
<dbReference type="PANTHER" id="PTHR35527:SF2">
    <property type="entry name" value="HYDROLASE"/>
    <property type="match status" value="1"/>
</dbReference>
<dbReference type="InterPro" id="IPR052193">
    <property type="entry name" value="Peptidase_C59"/>
</dbReference>
<dbReference type="Pfam" id="PF02275">
    <property type="entry name" value="CBAH"/>
    <property type="match status" value="1"/>
</dbReference>
<dbReference type="Proteomes" id="UP000093044">
    <property type="component" value="Chromosome"/>
</dbReference>
<dbReference type="KEGG" id="cpor:BED41_14580"/>
<dbReference type="PANTHER" id="PTHR35527">
    <property type="entry name" value="CHOLOYLGLYCINE HYDROLASE"/>
    <property type="match status" value="1"/>
</dbReference>
<keyword evidence="3" id="KW-0732">Signal</keyword>
<dbReference type="InterPro" id="IPR029132">
    <property type="entry name" value="CBAH/NAAA_C"/>
</dbReference>
<dbReference type="GeneID" id="83059071"/>
<comment type="similarity">
    <text evidence="1">Belongs to the peptidase C59 family.</text>
</comment>
<feature type="signal peptide" evidence="3">
    <location>
        <begin position="1"/>
        <end position="26"/>
    </location>
</feature>
<feature type="chain" id="PRO_5008538983" description="Choloylglycine hydrolase/NAAA C-terminal domain-containing protein" evidence="3">
    <location>
        <begin position="27"/>
        <end position="336"/>
    </location>
</feature>
<dbReference type="EMBL" id="CP016757">
    <property type="protein sequence ID" value="ANZ46218.1"/>
    <property type="molecule type" value="Genomic_DNA"/>
</dbReference>
<dbReference type="GO" id="GO:0016787">
    <property type="term" value="F:hydrolase activity"/>
    <property type="evidence" value="ECO:0007669"/>
    <property type="project" value="UniProtKB-KW"/>
</dbReference>
<name>A0A1B2I8A8_9BACT</name>
<dbReference type="Gene3D" id="3.60.60.10">
    <property type="entry name" value="Penicillin V Acylase, Chain A"/>
    <property type="match status" value="1"/>
</dbReference>
<evidence type="ECO:0000259" key="4">
    <source>
        <dbReference type="Pfam" id="PF02275"/>
    </source>
</evidence>
<reference evidence="5" key="1">
    <citation type="submission" date="2016-08" db="EMBL/GenBank/DDBJ databases">
        <title>Complete genome of Cloacibacillus porcorum.</title>
        <authorList>
            <person name="Looft T."/>
            <person name="Bayles D.O."/>
            <person name="Alt D.P."/>
        </authorList>
    </citation>
    <scope>NUCLEOTIDE SEQUENCE [LARGE SCALE GENOMIC DNA]</scope>
    <source>
        <strain evidence="5">CL-84</strain>
    </source>
</reference>
<dbReference type="OrthoDB" id="9794717at2"/>
<evidence type="ECO:0000256" key="3">
    <source>
        <dbReference type="SAM" id="SignalP"/>
    </source>
</evidence>
<protein>
    <recommendedName>
        <fullName evidence="4">Choloylglycine hydrolase/NAAA C-terminal domain-containing protein</fullName>
    </recommendedName>
</protein>
<dbReference type="InterPro" id="IPR029055">
    <property type="entry name" value="Ntn_hydrolases_N"/>
</dbReference>
<keyword evidence="6" id="KW-1185">Reference proteome</keyword>
<sequence length="336" mass="36741">MKRVIHEIAAAAVLSLFLLPAGAALACTWAVYSGGTSSVVARTMDWYSDDGAVVEGHGRNVAVKAADTPNALEYKSKYASIQIRGGVSGLVSEAMNEKGLQCSLLFLDGSQLPVPSPQHRDVGIANFVSYIVSNFATVNEALAALPSINVYPAAFHSIQGSNGPRLDYETQNTPLHFAVADTGGDRAVIEFIDGAVKVYHGSQYDAMTNEPHYDVHLYLDSAGYQPNGTNLPVDRRARARMYLADMRGRKVDGSPRTLLAMRGLLATVNAGTEQVDPVENEVYPTMWSVLADQENRAYYLSRYNTWNTEYYDFSMFPFEQAKVVKLKTTAKPPVIK</sequence>
<dbReference type="PROSITE" id="PS51257">
    <property type="entry name" value="PROKAR_LIPOPROTEIN"/>
    <property type="match status" value="1"/>
</dbReference>
<dbReference type="AlphaFoldDB" id="A0A1B2I8A8"/>
<accession>A0A1B2I8A8</accession>
<evidence type="ECO:0000256" key="2">
    <source>
        <dbReference type="ARBA" id="ARBA00022801"/>
    </source>
</evidence>
<dbReference type="SUPFAM" id="SSF56235">
    <property type="entry name" value="N-terminal nucleophile aminohydrolases (Ntn hydrolases)"/>
    <property type="match status" value="1"/>
</dbReference>
<evidence type="ECO:0000313" key="5">
    <source>
        <dbReference type="EMBL" id="ANZ46218.1"/>
    </source>
</evidence>
<dbReference type="STRING" id="1197717.BED41_14580"/>